<dbReference type="InterPro" id="IPR025295">
    <property type="entry name" value="eCIS_core_dom"/>
</dbReference>
<accession>A0A380RUX5</accession>
<evidence type="ECO:0000256" key="1">
    <source>
        <dbReference type="SAM" id="MobiDB-lite"/>
    </source>
</evidence>
<dbReference type="EMBL" id="UHJL01000001">
    <property type="protein sequence ID" value="SUQ19099.1"/>
    <property type="molecule type" value="Genomic_DNA"/>
</dbReference>
<name>A0A380RUX5_FIBSU</name>
<dbReference type="Proteomes" id="UP000255423">
    <property type="component" value="Unassembled WGS sequence"/>
</dbReference>
<proteinExistence type="predicted"/>
<evidence type="ECO:0000313" key="4">
    <source>
        <dbReference type="Proteomes" id="UP000255423"/>
    </source>
</evidence>
<reference evidence="3 4" key="1">
    <citation type="submission" date="2017-08" db="EMBL/GenBank/DDBJ databases">
        <authorList>
            <person name="de Groot N.N."/>
        </authorList>
    </citation>
    <scope>NUCLEOTIDE SEQUENCE [LARGE SCALE GENOMIC DNA]</scope>
    <source>
        <strain evidence="3 4">HM2</strain>
    </source>
</reference>
<dbReference type="AlphaFoldDB" id="A0A380RUX5"/>
<organism evidence="3 4">
    <name type="scientific">Fibrobacter succinogenes</name>
    <name type="common">Bacteroides succinogenes</name>
    <dbReference type="NCBI Taxonomy" id="833"/>
    <lineage>
        <taxon>Bacteria</taxon>
        <taxon>Pseudomonadati</taxon>
        <taxon>Fibrobacterota</taxon>
        <taxon>Fibrobacteria</taxon>
        <taxon>Fibrobacterales</taxon>
        <taxon>Fibrobacteraceae</taxon>
        <taxon>Fibrobacter</taxon>
    </lineage>
</organism>
<feature type="region of interest" description="Disordered" evidence="1">
    <location>
        <begin position="29"/>
        <end position="59"/>
    </location>
</feature>
<sequence length="279" mass="31081">MQTTYSKKTEITQCVTDCSAASVPDLSAQSESLQRKADMANNAAQRAEAPRPNNTGMPDNLKAGIESLSGFSMDNVRVHYNSSKPATVQALAYTQGTDIHVAPGQEKYLPHEAWHVAQQMAGRVSPTTNINGMPVNDNVALEHEADVMGERAEMCGLRDVVSRNSNLSSSFIQCQKPEMWGGKSAVYPKTILKNEYDLDIFVENVLNDYCGGVESLYFSSGLDACEYVDAIMESHDYVCDVDGGIDESIERIKQKYKEDFFLHFAHQFITKKRKWLFLL</sequence>
<evidence type="ECO:0000313" key="3">
    <source>
        <dbReference type="EMBL" id="SUQ19099.1"/>
    </source>
</evidence>
<protein>
    <recommendedName>
        <fullName evidence="2">eCIS core domain-containing protein</fullName>
    </recommendedName>
</protein>
<feature type="domain" description="eCIS core" evidence="2">
    <location>
        <begin position="57"/>
        <end position="122"/>
    </location>
</feature>
<dbReference type="Pfam" id="PF13699">
    <property type="entry name" value="eCIS_core"/>
    <property type="match status" value="1"/>
</dbReference>
<gene>
    <name evidence="3" type="ORF">SAMN05661053_0325</name>
</gene>
<evidence type="ECO:0000259" key="2">
    <source>
        <dbReference type="Pfam" id="PF13699"/>
    </source>
</evidence>